<proteinExistence type="predicted"/>
<keyword evidence="8" id="KW-1185">Reference proteome</keyword>
<dbReference type="InterPro" id="IPR012967">
    <property type="entry name" value="COMT_dimerisation"/>
</dbReference>
<accession>A0A6A6VZW0</accession>
<sequence>MDFQQPQRLANDLTASIKLMSSSRHSDAEVLRKSILATAKSLVQSLEKPEEVAMWWVKTAHCERAALRIAVDLRIFHILCDANGPVTSRQLAEKTNAEELLIVRLMRLLCSFDFAKEACEKVYLATKYSKAMTEPGIEGGMKAISDSESVSHLSSYLKEKGYKCPTNIKDTTFQWAYKTKSTWFESLHECPESMSAFNDFMGVIRSTRKFWADWYDVQSRLIDGFKDGAFLVDIGGGKGHDTMKLLERFPHIEGSLVLQDLPGTIEHLPADFPERITPMSHDFFAEQPIKEQGARVYFVHLIFHDWPDHDCRKILKRIKEAMKPGYSKLVINEAILPAVGCASWFAAADFTMMTNFGAKERTASDWRTLVESVGLTVLDVQECPFDDDLEGIIEVVLENETS</sequence>
<gene>
    <name evidence="7" type="ORF">EJ05DRAFT_488198</name>
</gene>
<feature type="domain" description="O-methyltransferase dimerisation" evidence="6">
    <location>
        <begin position="64"/>
        <end position="133"/>
    </location>
</feature>
<protein>
    <submittedName>
        <fullName evidence="7">Hydroxyindole O-methyltransferase</fullName>
    </submittedName>
</protein>
<dbReference type="EMBL" id="ML996577">
    <property type="protein sequence ID" value="KAF2755429.1"/>
    <property type="molecule type" value="Genomic_DNA"/>
</dbReference>
<dbReference type="Pfam" id="PF00891">
    <property type="entry name" value="Methyltransf_2"/>
    <property type="match status" value="1"/>
</dbReference>
<dbReference type="InterPro" id="IPR001077">
    <property type="entry name" value="COMT_C"/>
</dbReference>
<name>A0A6A6VZW0_9PEZI</name>
<keyword evidence="3" id="KW-0949">S-adenosyl-L-methionine</keyword>
<evidence type="ECO:0000256" key="1">
    <source>
        <dbReference type="ARBA" id="ARBA00022603"/>
    </source>
</evidence>
<dbReference type="InterPro" id="IPR016461">
    <property type="entry name" value="COMT-like"/>
</dbReference>
<evidence type="ECO:0000259" key="5">
    <source>
        <dbReference type="Pfam" id="PF00891"/>
    </source>
</evidence>
<dbReference type="Pfam" id="PF08100">
    <property type="entry name" value="Dimerisation"/>
    <property type="match status" value="1"/>
</dbReference>
<dbReference type="GO" id="GO:0008171">
    <property type="term" value="F:O-methyltransferase activity"/>
    <property type="evidence" value="ECO:0007669"/>
    <property type="project" value="InterPro"/>
</dbReference>
<evidence type="ECO:0000256" key="3">
    <source>
        <dbReference type="ARBA" id="ARBA00022691"/>
    </source>
</evidence>
<dbReference type="SUPFAM" id="SSF53335">
    <property type="entry name" value="S-adenosyl-L-methionine-dependent methyltransferases"/>
    <property type="match status" value="1"/>
</dbReference>
<dbReference type="GO" id="GO:0032259">
    <property type="term" value="P:methylation"/>
    <property type="evidence" value="ECO:0007669"/>
    <property type="project" value="UniProtKB-KW"/>
</dbReference>
<dbReference type="InterPro" id="IPR036388">
    <property type="entry name" value="WH-like_DNA-bd_sf"/>
</dbReference>
<dbReference type="PIRSF" id="PIRSF005739">
    <property type="entry name" value="O-mtase"/>
    <property type="match status" value="1"/>
</dbReference>
<dbReference type="PROSITE" id="PS51683">
    <property type="entry name" value="SAM_OMT_II"/>
    <property type="match status" value="1"/>
</dbReference>
<evidence type="ECO:0000313" key="7">
    <source>
        <dbReference type="EMBL" id="KAF2755429.1"/>
    </source>
</evidence>
<evidence type="ECO:0000259" key="6">
    <source>
        <dbReference type="Pfam" id="PF08100"/>
    </source>
</evidence>
<dbReference type="GO" id="GO:0046983">
    <property type="term" value="F:protein dimerization activity"/>
    <property type="evidence" value="ECO:0007669"/>
    <property type="project" value="InterPro"/>
</dbReference>
<evidence type="ECO:0000256" key="2">
    <source>
        <dbReference type="ARBA" id="ARBA00022679"/>
    </source>
</evidence>
<dbReference type="RefSeq" id="XP_033597880.1">
    <property type="nucleotide sequence ID" value="XM_033745686.1"/>
</dbReference>
<dbReference type="PANTHER" id="PTHR43712">
    <property type="entry name" value="PUTATIVE (AFU_ORTHOLOGUE AFUA_4G14580)-RELATED"/>
    <property type="match status" value="1"/>
</dbReference>
<feature type="domain" description="O-methyltransferase C-terminal" evidence="5">
    <location>
        <begin position="223"/>
        <end position="374"/>
    </location>
</feature>
<keyword evidence="1" id="KW-0489">Methyltransferase</keyword>
<dbReference type="OrthoDB" id="1535081at2759"/>
<dbReference type="Proteomes" id="UP000799437">
    <property type="component" value="Unassembled WGS sequence"/>
</dbReference>
<dbReference type="Gene3D" id="3.40.50.150">
    <property type="entry name" value="Vaccinia Virus protein VP39"/>
    <property type="match status" value="1"/>
</dbReference>
<dbReference type="InterPro" id="IPR029063">
    <property type="entry name" value="SAM-dependent_MTases_sf"/>
</dbReference>
<feature type="active site" description="Proton acceptor" evidence="4">
    <location>
        <position position="304"/>
    </location>
</feature>
<keyword evidence="2" id="KW-0808">Transferase</keyword>
<dbReference type="PANTHER" id="PTHR43712:SF1">
    <property type="entry name" value="HYPOTHETICAL O-METHYLTRANSFERASE (EUROFUNG)-RELATED"/>
    <property type="match status" value="1"/>
</dbReference>
<evidence type="ECO:0000256" key="4">
    <source>
        <dbReference type="PIRSR" id="PIRSR005739-1"/>
    </source>
</evidence>
<dbReference type="InterPro" id="IPR036390">
    <property type="entry name" value="WH_DNA-bd_sf"/>
</dbReference>
<organism evidence="7 8">
    <name type="scientific">Pseudovirgaria hyperparasitica</name>
    <dbReference type="NCBI Taxonomy" id="470096"/>
    <lineage>
        <taxon>Eukaryota</taxon>
        <taxon>Fungi</taxon>
        <taxon>Dikarya</taxon>
        <taxon>Ascomycota</taxon>
        <taxon>Pezizomycotina</taxon>
        <taxon>Dothideomycetes</taxon>
        <taxon>Dothideomycetes incertae sedis</taxon>
        <taxon>Acrospermales</taxon>
        <taxon>Acrospermaceae</taxon>
        <taxon>Pseudovirgaria</taxon>
    </lineage>
</organism>
<dbReference type="GeneID" id="54486740"/>
<reference evidence="7" key="1">
    <citation type="journal article" date="2020" name="Stud. Mycol.">
        <title>101 Dothideomycetes genomes: a test case for predicting lifestyles and emergence of pathogens.</title>
        <authorList>
            <person name="Haridas S."/>
            <person name="Albert R."/>
            <person name="Binder M."/>
            <person name="Bloem J."/>
            <person name="Labutti K."/>
            <person name="Salamov A."/>
            <person name="Andreopoulos B."/>
            <person name="Baker S."/>
            <person name="Barry K."/>
            <person name="Bills G."/>
            <person name="Bluhm B."/>
            <person name="Cannon C."/>
            <person name="Castanera R."/>
            <person name="Culley D."/>
            <person name="Daum C."/>
            <person name="Ezra D."/>
            <person name="Gonzalez J."/>
            <person name="Henrissat B."/>
            <person name="Kuo A."/>
            <person name="Liang C."/>
            <person name="Lipzen A."/>
            <person name="Lutzoni F."/>
            <person name="Magnuson J."/>
            <person name="Mondo S."/>
            <person name="Nolan M."/>
            <person name="Ohm R."/>
            <person name="Pangilinan J."/>
            <person name="Park H.-J."/>
            <person name="Ramirez L."/>
            <person name="Alfaro M."/>
            <person name="Sun H."/>
            <person name="Tritt A."/>
            <person name="Yoshinaga Y."/>
            <person name="Zwiers L.-H."/>
            <person name="Turgeon B."/>
            <person name="Goodwin S."/>
            <person name="Spatafora J."/>
            <person name="Crous P."/>
            <person name="Grigoriev I."/>
        </authorList>
    </citation>
    <scope>NUCLEOTIDE SEQUENCE</scope>
    <source>
        <strain evidence="7">CBS 121739</strain>
    </source>
</reference>
<dbReference type="SUPFAM" id="SSF46785">
    <property type="entry name" value="Winged helix' DNA-binding domain"/>
    <property type="match status" value="1"/>
</dbReference>
<dbReference type="Gene3D" id="1.10.10.10">
    <property type="entry name" value="Winged helix-like DNA-binding domain superfamily/Winged helix DNA-binding domain"/>
    <property type="match status" value="1"/>
</dbReference>
<dbReference type="AlphaFoldDB" id="A0A6A6VZW0"/>
<evidence type="ECO:0000313" key="8">
    <source>
        <dbReference type="Proteomes" id="UP000799437"/>
    </source>
</evidence>